<comment type="caution">
    <text evidence="2">The sequence shown here is derived from an EMBL/GenBank/DDBJ whole genome shotgun (WGS) entry which is preliminary data.</text>
</comment>
<evidence type="ECO:0000256" key="1">
    <source>
        <dbReference type="SAM" id="MobiDB-lite"/>
    </source>
</evidence>
<reference evidence="2 3" key="1">
    <citation type="submission" date="2017-11" db="EMBL/GenBank/DDBJ databases">
        <title>De-novo sequencing of pomegranate (Punica granatum L.) genome.</title>
        <authorList>
            <person name="Akparov Z."/>
            <person name="Amiraslanov A."/>
            <person name="Hajiyeva S."/>
            <person name="Abbasov M."/>
            <person name="Kaur K."/>
            <person name="Hamwieh A."/>
            <person name="Solovyev V."/>
            <person name="Salamov A."/>
            <person name="Braich B."/>
            <person name="Kosarev P."/>
            <person name="Mahmoud A."/>
            <person name="Hajiyev E."/>
            <person name="Babayeva S."/>
            <person name="Izzatullayeva V."/>
            <person name="Mammadov A."/>
            <person name="Mammadov A."/>
            <person name="Sharifova S."/>
            <person name="Ojaghi J."/>
            <person name="Eynullazada K."/>
            <person name="Bayramov B."/>
            <person name="Abdulazimova A."/>
            <person name="Shahmuradov I."/>
        </authorList>
    </citation>
    <scope>NUCLEOTIDE SEQUENCE [LARGE SCALE GENOMIC DNA]</scope>
    <source>
        <strain evidence="3">cv. AG2017</strain>
        <tissue evidence="2">Leaf</tissue>
    </source>
</reference>
<organism evidence="2 3">
    <name type="scientific">Punica granatum</name>
    <name type="common">Pomegranate</name>
    <dbReference type="NCBI Taxonomy" id="22663"/>
    <lineage>
        <taxon>Eukaryota</taxon>
        <taxon>Viridiplantae</taxon>
        <taxon>Streptophyta</taxon>
        <taxon>Embryophyta</taxon>
        <taxon>Tracheophyta</taxon>
        <taxon>Spermatophyta</taxon>
        <taxon>Magnoliopsida</taxon>
        <taxon>eudicotyledons</taxon>
        <taxon>Gunneridae</taxon>
        <taxon>Pentapetalae</taxon>
        <taxon>rosids</taxon>
        <taxon>malvids</taxon>
        <taxon>Myrtales</taxon>
        <taxon>Lythraceae</taxon>
        <taxon>Punica</taxon>
    </lineage>
</organism>
<proteinExistence type="predicted"/>
<dbReference type="Proteomes" id="UP000233551">
    <property type="component" value="Unassembled WGS sequence"/>
</dbReference>
<evidence type="ECO:0000313" key="3">
    <source>
        <dbReference type="Proteomes" id="UP000233551"/>
    </source>
</evidence>
<name>A0A2I0JM69_PUNGR</name>
<keyword evidence="3" id="KW-1185">Reference proteome</keyword>
<evidence type="ECO:0000313" key="2">
    <source>
        <dbReference type="EMBL" id="PKI57368.1"/>
    </source>
</evidence>
<sequence length="101" mass="10810">MRRRERGSNPAWGSPVGPSPLKRGGWTRATSLWGLRDGGGASSWVGASTPKARWPEFSHLARGLEGGAPSQVGSLPLSSCFSISKQMEGNRLGWGLPRPLR</sequence>
<protein>
    <submittedName>
        <fullName evidence="2">Uncharacterized protein</fullName>
    </submittedName>
</protein>
<gene>
    <name evidence="2" type="ORF">CRG98_022213</name>
</gene>
<dbReference type="AlphaFoldDB" id="A0A2I0JM69"/>
<dbReference type="EMBL" id="PGOL01001510">
    <property type="protein sequence ID" value="PKI57368.1"/>
    <property type="molecule type" value="Genomic_DNA"/>
</dbReference>
<accession>A0A2I0JM69</accession>
<feature type="region of interest" description="Disordered" evidence="1">
    <location>
        <begin position="1"/>
        <end position="24"/>
    </location>
</feature>